<dbReference type="Proteomes" id="UP000429595">
    <property type="component" value="Unassembled WGS sequence"/>
</dbReference>
<feature type="transmembrane region" description="Helical" evidence="1">
    <location>
        <begin position="21"/>
        <end position="38"/>
    </location>
</feature>
<keyword evidence="1" id="KW-0812">Transmembrane</keyword>
<keyword evidence="3" id="KW-1185">Reference proteome</keyword>
<evidence type="ECO:0000256" key="1">
    <source>
        <dbReference type="SAM" id="Phobius"/>
    </source>
</evidence>
<accession>A0A6I1FQ95</accession>
<proteinExistence type="predicted"/>
<evidence type="ECO:0000313" key="3">
    <source>
        <dbReference type="Proteomes" id="UP000429595"/>
    </source>
</evidence>
<dbReference type="RefSeq" id="WP_152151548.1">
    <property type="nucleotide sequence ID" value="NZ_WEIO01000005.1"/>
</dbReference>
<keyword evidence="1" id="KW-0472">Membrane</keyword>
<sequence length="92" mass="10800">MNENQGNRMNRFKIRRKRHRGFCIAWGVLSFMSTLTVVPPITSLLLKVLFYLFSFLAKLSLKMCNGIQVITDLIGSYLNYIKLWRSSWLILN</sequence>
<dbReference type="AlphaFoldDB" id="A0A6I1FQ95"/>
<comment type="caution">
    <text evidence="2">The sequence shown here is derived from an EMBL/GenBank/DDBJ whole genome shotgun (WGS) entry which is preliminary data.</text>
</comment>
<gene>
    <name evidence="2" type="ORF">F9802_10140</name>
</gene>
<name>A0A6I1FQ95_9BACI</name>
<keyword evidence="1" id="KW-1133">Transmembrane helix</keyword>
<evidence type="ECO:0000313" key="2">
    <source>
        <dbReference type="EMBL" id="KAB7706550.1"/>
    </source>
</evidence>
<dbReference type="EMBL" id="WEIO01000005">
    <property type="protein sequence ID" value="KAB7706550.1"/>
    <property type="molecule type" value="Genomic_DNA"/>
</dbReference>
<protein>
    <submittedName>
        <fullName evidence="2">Uncharacterized protein</fullName>
    </submittedName>
</protein>
<reference evidence="2 3" key="1">
    <citation type="submission" date="2019-10" db="EMBL/GenBank/DDBJ databases">
        <title>Bacillus aerolatum sp. nov., isolated from bioaerosol of sport playgrounds.</title>
        <authorList>
            <person name="Chen P."/>
            <person name="Zhang G."/>
        </authorList>
    </citation>
    <scope>NUCLEOTIDE SEQUENCE [LARGE SCALE GENOMIC DNA]</scope>
    <source>
        <strain evidence="2 3">CX253</strain>
    </source>
</reference>
<organism evidence="2 3">
    <name type="scientific">Bacillus aerolatus</name>
    <dbReference type="NCBI Taxonomy" id="2653354"/>
    <lineage>
        <taxon>Bacteria</taxon>
        <taxon>Bacillati</taxon>
        <taxon>Bacillota</taxon>
        <taxon>Bacilli</taxon>
        <taxon>Bacillales</taxon>
        <taxon>Bacillaceae</taxon>
        <taxon>Bacillus</taxon>
    </lineage>
</organism>